<protein>
    <submittedName>
        <fullName evidence="2">Uncharacterized protein</fullName>
    </submittedName>
</protein>
<dbReference type="OrthoDB" id="2794896at2759"/>
<dbReference type="AlphaFoldDB" id="A0A165L7J4"/>
<dbReference type="EMBL" id="KV429144">
    <property type="protein sequence ID" value="KZT64045.1"/>
    <property type="molecule type" value="Genomic_DNA"/>
</dbReference>
<proteinExistence type="predicted"/>
<gene>
    <name evidence="2" type="ORF">DAEQUDRAFT_68102</name>
</gene>
<feature type="compositionally biased region" description="Polar residues" evidence="1">
    <location>
        <begin position="1"/>
        <end position="19"/>
    </location>
</feature>
<sequence>MYATKNSGGVNPHHSNAAASSRFEPHVSSVEAVTQDMMQAAIAGHVEVAPANIDPAFLMQEASIFPINKSNEVSNMNFMNSPPIALPPLAMAPNHFAPVTPVARSPLGTIVCRIGNCCRFMYPEKISEVKQHIYQFHQDLFNRRNSEGKVLCPWICEHRGTQGTCNTALTIDGLAKHIATVHLQSTRKPCRYGCGASLSRGDAELRHIKRDCPLREAARLQASG</sequence>
<organism evidence="2 3">
    <name type="scientific">Daedalea quercina L-15889</name>
    <dbReference type="NCBI Taxonomy" id="1314783"/>
    <lineage>
        <taxon>Eukaryota</taxon>
        <taxon>Fungi</taxon>
        <taxon>Dikarya</taxon>
        <taxon>Basidiomycota</taxon>
        <taxon>Agaricomycotina</taxon>
        <taxon>Agaricomycetes</taxon>
        <taxon>Polyporales</taxon>
        <taxon>Fomitopsis</taxon>
    </lineage>
</organism>
<feature type="region of interest" description="Disordered" evidence="1">
    <location>
        <begin position="1"/>
        <end position="24"/>
    </location>
</feature>
<name>A0A165L7J4_9APHY</name>
<reference evidence="2 3" key="1">
    <citation type="journal article" date="2016" name="Mol. Biol. Evol.">
        <title>Comparative Genomics of Early-Diverging Mushroom-Forming Fungi Provides Insights into the Origins of Lignocellulose Decay Capabilities.</title>
        <authorList>
            <person name="Nagy L.G."/>
            <person name="Riley R."/>
            <person name="Tritt A."/>
            <person name="Adam C."/>
            <person name="Daum C."/>
            <person name="Floudas D."/>
            <person name="Sun H."/>
            <person name="Yadav J.S."/>
            <person name="Pangilinan J."/>
            <person name="Larsson K.H."/>
            <person name="Matsuura K."/>
            <person name="Barry K."/>
            <person name="Labutti K."/>
            <person name="Kuo R."/>
            <person name="Ohm R.A."/>
            <person name="Bhattacharya S.S."/>
            <person name="Shirouzu T."/>
            <person name="Yoshinaga Y."/>
            <person name="Martin F.M."/>
            <person name="Grigoriev I.V."/>
            <person name="Hibbett D.S."/>
        </authorList>
    </citation>
    <scope>NUCLEOTIDE SEQUENCE [LARGE SCALE GENOMIC DNA]</scope>
    <source>
        <strain evidence="2 3">L-15889</strain>
    </source>
</reference>
<keyword evidence="3" id="KW-1185">Reference proteome</keyword>
<accession>A0A165L7J4</accession>
<dbReference type="Proteomes" id="UP000076727">
    <property type="component" value="Unassembled WGS sequence"/>
</dbReference>
<evidence type="ECO:0000313" key="2">
    <source>
        <dbReference type="EMBL" id="KZT64045.1"/>
    </source>
</evidence>
<evidence type="ECO:0000313" key="3">
    <source>
        <dbReference type="Proteomes" id="UP000076727"/>
    </source>
</evidence>
<dbReference type="STRING" id="1314783.A0A165L7J4"/>
<evidence type="ECO:0000256" key="1">
    <source>
        <dbReference type="SAM" id="MobiDB-lite"/>
    </source>
</evidence>